<sequence length="579" mass="63044">MFTTSVLFGVLSVLAHCSPAFADASTWRQGFPPADNQPCYADGKFGLLDGALCVVADAAITKRSGLLGGGLLGSDQGYRPTGPTPYGFGWFHPGAFQAGDRCWQNDREGSIIDALCVIAEINIGDGNSQPFNGWFDKPYYGYGHRFGWYHPGPYLNGDRCTQDGRDGIVQNSLCVDVDATTGRGTDGGLLKGLNLGRRNVWGPDYWAEPRFSPDNDFGWFHDGPFANGDRCWSDGWYGTVTDSSCLLAKVDVNLKRDTLDLTDILNGAGRSSYTNSERCFKNGVWGRWWHNDCNIIADDSDNTQLLPFKNGDKCWRAGSWGIWSGSDCSLLGIDLNLKRHHTGVPSFSRLGQGIPCNANGHEGVLRDAVCVVAELDVNLKRDHDEEVAHGVKDSFEGASYADDEDEENDEDVEPAQPGSEEEEYDEQMERRLLGYEMGQNHGNAVGKTVSKVLKGIKTRNLLNGLGGLGGAGGSREMPDLKQLKQLDQLNQLSQLNQLGGLTGSRKSGVKSDGLLGNIVGGGLLGKRDFGHTDTQKLSELMESIGLARRSQPTSEMAARELHELLHKITSMKSTGSHRN</sequence>
<feature type="signal peptide" evidence="2">
    <location>
        <begin position="1"/>
        <end position="22"/>
    </location>
</feature>
<evidence type="ECO:0000313" key="4">
    <source>
        <dbReference type="Proteomes" id="UP001164286"/>
    </source>
</evidence>
<keyword evidence="4" id="KW-1185">Reference proteome</keyword>
<name>A0AA38H4G6_9TREE</name>
<proteinExistence type="predicted"/>
<evidence type="ECO:0000256" key="2">
    <source>
        <dbReference type="SAM" id="SignalP"/>
    </source>
</evidence>
<feature type="compositionally biased region" description="Acidic residues" evidence="1">
    <location>
        <begin position="401"/>
        <end position="426"/>
    </location>
</feature>
<comment type="caution">
    <text evidence="3">The sequence shown here is derived from an EMBL/GenBank/DDBJ whole genome shotgun (WGS) entry which is preliminary data.</text>
</comment>
<feature type="chain" id="PRO_5041441455" evidence="2">
    <location>
        <begin position="23"/>
        <end position="579"/>
    </location>
</feature>
<dbReference type="RefSeq" id="XP_052942126.1">
    <property type="nucleotide sequence ID" value="XM_053087993.1"/>
</dbReference>
<gene>
    <name evidence="3" type="ORF">MKK02DRAFT_30185</name>
</gene>
<protein>
    <submittedName>
        <fullName evidence="3">Uncharacterized protein</fullName>
    </submittedName>
</protein>
<feature type="compositionally biased region" description="Basic and acidic residues" evidence="1">
    <location>
        <begin position="386"/>
        <end position="395"/>
    </location>
</feature>
<accession>A0AA38H4G6</accession>
<dbReference type="GeneID" id="77727198"/>
<organism evidence="3 4">
    <name type="scientific">Dioszegia hungarica</name>
    <dbReference type="NCBI Taxonomy" id="4972"/>
    <lineage>
        <taxon>Eukaryota</taxon>
        <taxon>Fungi</taxon>
        <taxon>Dikarya</taxon>
        <taxon>Basidiomycota</taxon>
        <taxon>Agaricomycotina</taxon>
        <taxon>Tremellomycetes</taxon>
        <taxon>Tremellales</taxon>
        <taxon>Bulleribasidiaceae</taxon>
        <taxon>Dioszegia</taxon>
    </lineage>
</organism>
<keyword evidence="2" id="KW-0732">Signal</keyword>
<feature type="region of interest" description="Disordered" evidence="1">
    <location>
        <begin position="386"/>
        <end position="427"/>
    </location>
</feature>
<dbReference type="Proteomes" id="UP001164286">
    <property type="component" value="Unassembled WGS sequence"/>
</dbReference>
<reference evidence="3" key="1">
    <citation type="journal article" date="2022" name="G3 (Bethesda)">
        <title>High quality genome of the basidiomycete yeast Dioszegia hungarica PDD-24b-2 isolated from cloud water.</title>
        <authorList>
            <person name="Jarrige D."/>
            <person name="Haridas S."/>
            <person name="Bleykasten-Grosshans C."/>
            <person name="Joly M."/>
            <person name="Nadalig T."/>
            <person name="Sancelme M."/>
            <person name="Vuilleumier S."/>
            <person name="Grigoriev I.V."/>
            <person name="Amato P."/>
            <person name="Bringel F."/>
        </authorList>
    </citation>
    <scope>NUCLEOTIDE SEQUENCE</scope>
    <source>
        <strain evidence="3">PDD-24b-2</strain>
    </source>
</reference>
<dbReference type="EMBL" id="JAKWFO010000014">
    <property type="protein sequence ID" value="KAI9632349.1"/>
    <property type="molecule type" value="Genomic_DNA"/>
</dbReference>
<evidence type="ECO:0000256" key="1">
    <source>
        <dbReference type="SAM" id="MobiDB-lite"/>
    </source>
</evidence>
<evidence type="ECO:0000313" key="3">
    <source>
        <dbReference type="EMBL" id="KAI9632349.1"/>
    </source>
</evidence>
<dbReference type="AlphaFoldDB" id="A0AA38H4G6"/>